<evidence type="ECO:0000313" key="4">
    <source>
        <dbReference type="Proteomes" id="UP001175227"/>
    </source>
</evidence>
<gene>
    <name evidence="3" type="ORF">IW261DRAFT_1533270</name>
</gene>
<dbReference type="EMBL" id="JAUEPR010000167">
    <property type="protein sequence ID" value="KAK0460782.1"/>
    <property type="molecule type" value="Genomic_DNA"/>
</dbReference>
<dbReference type="Proteomes" id="UP001175227">
    <property type="component" value="Unassembled WGS sequence"/>
</dbReference>
<keyword evidence="2" id="KW-0732">Signal</keyword>
<feature type="region of interest" description="Disordered" evidence="1">
    <location>
        <begin position="25"/>
        <end position="51"/>
    </location>
</feature>
<feature type="signal peptide" evidence="2">
    <location>
        <begin position="1"/>
        <end position="18"/>
    </location>
</feature>
<evidence type="ECO:0000256" key="2">
    <source>
        <dbReference type="SAM" id="SignalP"/>
    </source>
</evidence>
<protein>
    <submittedName>
        <fullName evidence="3">Uncharacterized protein</fullName>
    </submittedName>
</protein>
<reference evidence="3" key="1">
    <citation type="submission" date="2023-06" db="EMBL/GenBank/DDBJ databases">
        <authorList>
            <consortium name="Lawrence Berkeley National Laboratory"/>
            <person name="Ahrendt S."/>
            <person name="Sahu N."/>
            <person name="Indic B."/>
            <person name="Wong-Bajracharya J."/>
            <person name="Merenyi Z."/>
            <person name="Ke H.-M."/>
            <person name="Monk M."/>
            <person name="Kocsube S."/>
            <person name="Drula E."/>
            <person name="Lipzen A."/>
            <person name="Balint B."/>
            <person name="Henrissat B."/>
            <person name="Andreopoulos B."/>
            <person name="Martin F.M."/>
            <person name="Harder C.B."/>
            <person name="Rigling D."/>
            <person name="Ford K.L."/>
            <person name="Foster G.D."/>
            <person name="Pangilinan J."/>
            <person name="Papanicolaou A."/>
            <person name="Barry K."/>
            <person name="LaButti K."/>
            <person name="Viragh M."/>
            <person name="Koriabine M."/>
            <person name="Yan M."/>
            <person name="Riley R."/>
            <person name="Champramary S."/>
            <person name="Plett K.L."/>
            <person name="Tsai I.J."/>
            <person name="Slot J."/>
            <person name="Sipos G."/>
            <person name="Plett J."/>
            <person name="Nagy L.G."/>
            <person name="Grigoriev I.V."/>
        </authorList>
    </citation>
    <scope>NUCLEOTIDE SEQUENCE</scope>
    <source>
        <strain evidence="3">ICMP 16352</strain>
    </source>
</reference>
<name>A0AA39TJ48_9AGAR</name>
<keyword evidence="4" id="KW-1185">Reference proteome</keyword>
<accession>A0AA39TJ48</accession>
<dbReference type="AlphaFoldDB" id="A0AA39TJ48"/>
<proteinExistence type="predicted"/>
<comment type="caution">
    <text evidence="3">The sequence shown here is derived from an EMBL/GenBank/DDBJ whole genome shotgun (WGS) entry which is preliminary data.</text>
</comment>
<sequence>MYWKLLFVTLAVALVVSATPLADWPMGGAPPPVADDTSSGSNPRPSHPGLNGRQMMMVLAGLILDRRGVTSSRLETQRRDTKAAFGE</sequence>
<evidence type="ECO:0000313" key="3">
    <source>
        <dbReference type="EMBL" id="KAK0460782.1"/>
    </source>
</evidence>
<evidence type="ECO:0000256" key="1">
    <source>
        <dbReference type="SAM" id="MobiDB-lite"/>
    </source>
</evidence>
<organism evidence="3 4">
    <name type="scientific">Armillaria novae-zelandiae</name>
    <dbReference type="NCBI Taxonomy" id="153914"/>
    <lineage>
        <taxon>Eukaryota</taxon>
        <taxon>Fungi</taxon>
        <taxon>Dikarya</taxon>
        <taxon>Basidiomycota</taxon>
        <taxon>Agaricomycotina</taxon>
        <taxon>Agaricomycetes</taxon>
        <taxon>Agaricomycetidae</taxon>
        <taxon>Agaricales</taxon>
        <taxon>Marasmiineae</taxon>
        <taxon>Physalacriaceae</taxon>
        <taxon>Armillaria</taxon>
    </lineage>
</organism>
<feature type="chain" id="PRO_5041325291" evidence="2">
    <location>
        <begin position="19"/>
        <end position="87"/>
    </location>
</feature>